<dbReference type="InterPro" id="IPR011333">
    <property type="entry name" value="SKP1/BTB/POZ_sf"/>
</dbReference>
<evidence type="ECO:0000313" key="3">
    <source>
        <dbReference type="Proteomes" id="UP000230233"/>
    </source>
</evidence>
<dbReference type="AlphaFoldDB" id="A0A2G5SIF0"/>
<sequence length="179" mass="20777">MTKRPATDPIELAFAETDKTDAILVIDGKKLHVNKALLSYHSDYFKTLFHSDFKEKSMPEIEIKDTKFEDFAALLSLITVSPIWPNYENAERLLELSDRFLLPSVRCVLEIYLSSSSMNKLEKMRIGDKFKLEKLLKDSLSQYRQNSDFRGIRNTSEFKGLSDSTKLMLFDRLMTNHNI</sequence>
<dbReference type="Proteomes" id="UP000230233">
    <property type="component" value="Unassembled WGS sequence"/>
</dbReference>
<dbReference type="CDD" id="cd18186">
    <property type="entry name" value="BTB_POZ_ZBTB_KLHL-like"/>
    <property type="match status" value="1"/>
</dbReference>
<dbReference type="EMBL" id="PDUG01000007">
    <property type="protein sequence ID" value="PIC14797.1"/>
    <property type="molecule type" value="Genomic_DNA"/>
</dbReference>
<dbReference type="InterPro" id="IPR000210">
    <property type="entry name" value="BTB/POZ_dom"/>
</dbReference>
<accession>A0A2G5SIF0</accession>
<dbReference type="OrthoDB" id="5839315at2759"/>
<keyword evidence="3" id="KW-1185">Reference proteome</keyword>
<organism evidence="2 3">
    <name type="scientific">Caenorhabditis nigoni</name>
    <dbReference type="NCBI Taxonomy" id="1611254"/>
    <lineage>
        <taxon>Eukaryota</taxon>
        <taxon>Metazoa</taxon>
        <taxon>Ecdysozoa</taxon>
        <taxon>Nematoda</taxon>
        <taxon>Chromadorea</taxon>
        <taxon>Rhabditida</taxon>
        <taxon>Rhabditina</taxon>
        <taxon>Rhabditomorpha</taxon>
        <taxon>Rhabditoidea</taxon>
        <taxon>Rhabditidae</taxon>
        <taxon>Peloderinae</taxon>
        <taxon>Caenorhabditis</taxon>
    </lineage>
</organism>
<dbReference type="SUPFAM" id="SSF54695">
    <property type="entry name" value="POZ domain"/>
    <property type="match status" value="1"/>
</dbReference>
<evidence type="ECO:0000259" key="1">
    <source>
        <dbReference type="PROSITE" id="PS50097"/>
    </source>
</evidence>
<reference evidence="3" key="1">
    <citation type="submission" date="2017-10" db="EMBL/GenBank/DDBJ databases">
        <title>Rapid genome shrinkage in a self-fertile nematode reveals novel sperm competition proteins.</title>
        <authorList>
            <person name="Yin D."/>
            <person name="Schwarz E.M."/>
            <person name="Thomas C.G."/>
            <person name="Felde R.L."/>
            <person name="Korf I.F."/>
            <person name="Cutter A.D."/>
            <person name="Schartner C.M."/>
            <person name="Ralston E.J."/>
            <person name="Meyer B.J."/>
            <person name="Haag E.S."/>
        </authorList>
    </citation>
    <scope>NUCLEOTIDE SEQUENCE [LARGE SCALE GENOMIC DNA]</scope>
    <source>
        <strain evidence="3">JU1422</strain>
    </source>
</reference>
<dbReference type="PROSITE" id="PS50097">
    <property type="entry name" value="BTB"/>
    <property type="match status" value="1"/>
</dbReference>
<dbReference type="PANTHER" id="PTHR22744">
    <property type="entry name" value="HELIX LOOP HELIX PROTEIN 21-RELATED"/>
    <property type="match status" value="1"/>
</dbReference>
<evidence type="ECO:0000313" key="2">
    <source>
        <dbReference type="EMBL" id="PIC14797.1"/>
    </source>
</evidence>
<dbReference type="PANTHER" id="PTHR22744:SF14">
    <property type="entry name" value="BTB DOMAIN-CONTAINING PROTEIN-RELATED"/>
    <property type="match status" value="1"/>
</dbReference>
<dbReference type="STRING" id="1611254.A0A2G5SIF0"/>
<dbReference type="Gene3D" id="3.30.710.10">
    <property type="entry name" value="Potassium Channel Kv1.1, Chain A"/>
    <property type="match status" value="1"/>
</dbReference>
<protein>
    <recommendedName>
        <fullName evidence="1">BTB domain-containing protein</fullName>
    </recommendedName>
</protein>
<feature type="domain" description="BTB" evidence="1">
    <location>
        <begin position="20"/>
        <end position="78"/>
    </location>
</feature>
<dbReference type="Pfam" id="PF00651">
    <property type="entry name" value="BTB"/>
    <property type="match status" value="1"/>
</dbReference>
<proteinExistence type="predicted"/>
<dbReference type="SMART" id="SM00225">
    <property type="entry name" value="BTB"/>
    <property type="match status" value="1"/>
</dbReference>
<name>A0A2G5SIF0_9PELO</name>
<gene>
    <name evidence="2" type="ORF">B9Z55_026981</name>
</gene>
<comment type="caution">
    <text evidence="2">The sequence shown here is derived from an EMBL/GenBank/DDBJ whole genome shotgun (WGS) entry which is preliminary data.</text>
</comment>